<proteinExistence type="predicted"/>
<evidence type="ECO:0000313" key="3">
    <source>
        <dbReference type="Proteomes" id="UP000288322"/>
    </source>
</evidence>
<feature type="non-terminal residue" evidence="2">
    <location>
        <position position="1"/>
    </location>
</feature>
<feature type="region of interest" description="Disordered" evidence="1">
    <location>
        <begin position="1"/>
        <end position="45"/>
    </location>
</feature>
<dbReference type="EMBL" id="QNZH01000079">
    <property type="protein sequence ID" value="RTZ91548.1"/>
    <property type="molecule type" value="Genomic_DNA"/>
</dbReference>
<gene>
    <name evidence="2" type="ORF">DSY93_03105</name>
</gene>
<feature type="compositionally biased region" description="Basic and acidic residues" evidence="1">
    <location>
        <begin position="1"/>
        <end position="27"/>
    </location>
</feature>
<sequence length="67" mass="7939">TSILKMQEDDLRRKTQRDQELESASEKGDEDDSDDTEIEEEKKGIQLDEYMKESLEILSDYIKLQKK</sequence>
<evidence type="ECO:0000256" key="1">
    <source>
        <dbReference type="SAM" id="MobiDB-lite"/>
    </source>
</evidence>
<name>A0A432H709_9DELT</name>
<dbReference type="AlphaFoldDB" id="A0A432H709"/>
<comment type="caution">
    <text evidence="2">The sequence shown here is derived from an EMBL/GenBank/DDBJ whole genome shotgun (WGS) entry which is preliminary data.</text>
</comment>
<reference evidence="2 3" key="1">
    <citation type="submission" date="2018-06" db="EMBL/GenBank/DDBJ databases">
        <title>Combined omics and stable isotope probing to characterize newly discovered Mariana Back-Arc vent microbial communities.</title>
        <authorList>
            <person name="Trembath-Reichert E."/>
            <person name="Huber J.A."/>
        </authorList>
    </citation>
    <scope>NUCLEOTIDE SEQUENCE [LARGE SCALE GENOMIC DNA]</scope>
    <source>
        <strain evidence="2">MAG 151</strain>
    </source>
</reference>
<protein>
    <submittedName>
        <fullName evidence="2">Uncharacterized protein</fullName>
    </submittedName>
</protein>
<organism evidence="2 3">
    <name type="scientific">SAR324 cluster bacterium</name>
    <dbReference type="NCBI Taxonomy" id="2024889"/>
    <lineage>
        <taxon>Bacteria</taxon>
        <taxon>Deltaproteobacteria</taxon>
        <taxon>SAR324 cluster</taxon>
    </lineage>
</organism>
<dbReference type="Proteomes" id="UP000288322">
    <property type="component" value="Unassembled WGS sequence"/>
</dbReference>
<accession>A0A432H709</accession>
<evidence type="ECO:0000313" key="2">
    <source>
        <dbReference type="EMBL" id="RTZ91548.1"/>
    </source>
</evidence>
<feature type="compositionally biased region" description="Acidic residues" evidence="1">
    <location>
        <begin position="28"/>
        <end position="39"/>
    </location>
</feature>